<proteinExistence type="predicted"/>
<feature type="region of interest" description="Disordered" evidence="1">
    <location>
        <begin position="1"/>
        <end position="36"/>
    </location>
</feature>
<protein>
    <submittedName>
        <fullName evidence="2">Uncharacterized protein</fullName>
    </submittedName>
</protein>
<accession>A0A0L9UL09</accession>
<dbReference type="Gramene" id="KOM43565">
    <property type="protein sequence ID" value="KOM43565"/>
    <property type="gene ID" value="LR48_Vigan05g117000"/>
</dbReference>
<dbReference type="EMBL" id="CM003375">
    <property type="protein sequence ID" value="KOM43565.1"/>
    <property type="molecule type" value="Genomic_DNA"/>
</dbReference>
<evidence type="ECO:0000256" key="1">
    <source>
        <dbReference type="SAM" id="MobiDB-lite"/>
    </source>
</evidence>
<dbReference type="Proteomes" id="UP000053144">
    <property type="component" value="Chromosome 5"/>
</dbReference>
<name>A0A0L9UL09_PHAAN</name>
<feature type="compositionally biased region" description="Basic and acidic residues" evidence="1">
    <location>
        <begin position="7"/>
        <end position="19"/>
    </location>
</feature>
<evidence type="ECO:0000313" key="3">
    <source>
        <dbReference type="Proteomes" id="UP000053144"/>
    </source>
</evidence>
<evidence type="ECO:0000313" key="2">
    <source>
        <dbReference type="EMBL" id="KOM43565.1"/>
    </source>
</evidence>
<gene>
    <name evidence="2" type="ORF">LR48_Vigan05g117000</name>
</gene>
<reference evidence="3" key="1">
    <citation type="journal article" date="2015" name="Proc. Natl. Acad. Sci. U.S.A.">
        <title>Genome sequencing of adzuki bean (Vigna angularis) provides insight into high starch and low fat accumulation and domestication.</title>
        <authorList>
            <person name="Yang K."/>
            <person name="Tian Z."/>
            <person name="Chen C."/>
            <person name="Luo L."/>
            <person name="Zhao B."/>
            <person name="Wang Z."/>
            <person name="Yu L."/>
            <person name="Li Y."/>
            <person name="Sun Y."/>
            <person name="Li W."/>
            <person name="Chen Y."/>
            <person name="Li Y."/>
            <person name="Zhang Y."/>
            <person name="Ai D."/>
            <person name="Zhao J."/>
            <person name="Shang C."/>
            <person name="Ma Y."/>
            <person name="Wu B."/>
            <person name="Wang M."/>
            <person name="Gao L."/>
            <person name="Sun D."/>
            <person name="Zhang P."/>
            <person name="Guo F."/>
            <person name="Wang W."/>
            <person name="Li Y."/>
            <person name="Wang J."/>
            <person name="Varshney R.K."/>
            <person name="Wang J."/>
            <person name="Ling H.Q."/>
            <person name="Wan P."/>
        </authorList>
    </citation>
    <scope>NUCLEOTIDE SEQUENCE</scope>
    <source>
        <strain evidence="3">cv. Jingnong 6</strain>
    </source>
</reference>
<sequence length="73" mass="8249">MNNQPKKLGEPKEAKESKKIHPIVLDSTPSPPASFPLGRPSELVRLQTHTEPSIEHLVCTFIFLPPINLLRHF</sequence>
<dbReference type="AlphaFoldDB" id="A0A0L9UL09"/>
<organism evidence="2 3">
    <name type="scientific">Phaseolus angularis</name>
    <name type="common">Azuki bean</name>
    <name type="synonym">Vigna angularis</name>
    <dbReference type="NCBI Taxonomy" id="3914"/>
    <lineage>
        <taxon>Eukaryota</taxon>
        <taxon>Viridiplantae</taxon>
        <taxon>Streptophyta</taxon>
        <taxon>Embryophyta</taxon>
        <taxon>Tracheophyta</taxon>
        <taxon>Spermatophyta</taxon>
        <taxon>Magnoliopsida</taxon>
        <taxon>eudicotyledons</taxon>
        <taxon>Gunneridae</taxon>
        <taxon>Pentapetalae</taxon>
        <taxon>rosids</taxon>
        <taxon>fabids</taxon>
        <taxon>Fabales</taxon>
        <taxon>Fabaceae</taxon>
        <taxon>Papilionoideae</taxon>
        <taxon>50 kb inversion clade</taxon>
        <taxon>NPAAA clade</taxon>
        <taxon>indigoferoid/millettioid clade</taxon>
        <taxon>Phaseoleae</taxon>
        <taxon>Vigna</taxon>
    </lineage>
</organism>